<organism evidence="3 4">
    <name type="scientific">Winogradskya humida</name>
    <dbReference type="NCBI Taxonomy" id="113566"/>
    <lineage>
        <taxon>Bacteria</taxon>
        <taxon>Bacillati</taxon>
        <taxon>Actinomycetota</taxon>
        <taxon>Actinomycetes</taxon>
        <taxon>Micromonosporales</taxon>
        <taxon>Micromonosporaceae</taxon>
        <taxon>Winogradskya</taxon>
    </lineage>
</organism>
<dbReference type="InterPro" id="IPR047057">
    <property type="entry name" value="MerR_fam"/>
</dbReference>
<feature type="domain" description="HTH merR-type" evidence="2">
    <location>
        <begin position="1"/>
        <end position="69"/>
    </location>
</feature>
<accession>A0ABQ3ZL23</accession>
<sequence length="121" mass="13390">MLRIGDLAARTGVTVRALRYYEEQHLLSASRAASGHRLYPDSAVERVRMIQRMFATGLSSRMISAVCPLGVESGPDDTGHERLAALLSERDRLAREVQELAATQDRLDLVIRDVRDARASG</sequence>
<dbReference type="PRINTS" id="PR00040">
    <property type="entry name" value="HTHMERR"/>
</dbReference>
<name>A0ABQ3ZL23_9ACTN</name>
<dbReference type="Pfam" id="PF13411">
    <property type="entry name" value="MerR_1"/>
    <property type="match status" value="1"/>
</dbReference>
<keyword evidence="1" id="KW-0238">DNA-binding</keyword>
<dbReference type="Proteomes" id="UP000603200">
    <property type="component" value="Unassembled WGS sequence"/>
</dbReference>
<evidence type="ECO:0000313" key="4">
    <source>
        <dbReference type="Proteomes" id="UP000603200"/>
    </source>
</evidence>
<dbReference type="SMART" id="SM00422">
    <property type="entry name" value="HTH_MERR"/>
    <property type="match status" value="1"/>
</dbReference>
<evidence type="ECO:0000256" key="1">
    <source>
        <dbReference type="ARBA" id="ARBA00023125"/>
    </source>
</evidence>
<evidence type="ECO:0000259" key="2">
    <source>
        <dbReference type="PROSITE" id="PS50937"/>
    </source>
</evidence>
<dbReference type="PROSITE" id="PS50937">
    <property type="entry name" value="HTH_MERR_2"/>
    <property type="match status" value="1"/>
</dbReference>
<dbReference type="PANTHER" id="PTHR30204">
    <property type="entry name" value="REDOX-CYCLING DRUG-SENSING TRANSCRIPTIONAL ACTIVATOR SOXR"/>
    <property type="match status" value="1"/>
</dbReference>
<dbReference type="SUPFAM" id="SSF46955">
    <property type="entry name" value="Putative DNA-binding domain"/>
    <property type="match status" value="1"/>
</dbReference>
<dbReference type="PROSITE" id="PS00552">
    <property type="entry name" value="HTH_MERR_1"/>
    <property type="match status" value="1"/>
</dbReference>
<evidence type="ECO:0000313" key="3">
    <source>
        <dbReference type="EMBL" id="GIE19290.1"/>
    </source>
</evidence>
<dbReference type="Gene3D" id="1.10.1660.10">
    <property type="match status" value="1"/>
</dbReference>
<reference evidence="3 4" key="1">
    <citation type="submission" date="2021-01" db="EMBL/GenBank/DDBJ databases">
        <title>Whole genome shotgun sequence of Actinoplanes humidus NBRC 14915.</title>
        <authorList>
            <person name="Komaki H."/>
            <person name="Tamura T."/>
        </authorList>
    </citation>
    <scope>NUCLEOTIDE SEQUENCE [LARGE SCALE GENOMIC DNA]</scope>
    <source>
        <strain evidence="3 4">NBRC 14915</strain>
    </source>
</reference>
<protein>
    <submittedName>
        <fullName evidence="3">MerR family transcriptional regulator</fullName>
    </submittedName>
</protein>
<dbReference type="InterPro" id="IPR009061">
    <property type="entry name" value="DNA-bd_dom_put_sf"/>
</dbReference>
<comment type="caution">
    <text evidence="3">The sequence shown here is derived from an EMBL/GenBank/DDBJ whole genome shotgun (WGS) entry which is preliminary data.</text>
</comment>
<dbReference type="InterPro" id="IPR000551">
    <property type="entry name" value="MerR-type_HTH_dom"/>
</dbReference>
<proteinExistence type="predicted"/>
<keyword evidence="4" id="KW-1185">Reference proteome</keyword>
<dbReference type="RefSeq" id="WP_307794521.1">
    <property type="nucleotide sequence ID" value="NZ_BAAATV010000005.1"/>
</dbReference>
<dbReference type="EMBL" id="BOMN01000028">
    <property type="protein sequence ID" value="GIE19290.1"/>
    <property type="molecule type" value="Genomic_DNA"/>
</dbReference>
<dbReference type="PANTHER" id="PTHR30204:SF97">
    <property type="entry name" value="MERR FAMILY REGULATORY PROTEIN"/>
    <property type="match status" value="1"/>
</dbReference>
<gene>
    <name evidence="3" type="ORF">Ahu01nite_023920</name>
</gene>